<keyword evidence="4" id="KW-1185">Reference proteome</keyword>
<feature type="domain" description="HNH nuclease" evidence="1">
    <location>
        <begin position="217"/>
        <end position="268"/>
    </location>
</feature>
<protein>
    <submittedName>
        <fullName evidence="3">HNH endonuclease</fullName>
    </submittedName>
</protein>
<dbReference type="CDD" id="cd00085">
    <property type="entry name" value="HNHc"/>
    <property type="match status" value="1"/>
</dbReference>
<dbReference type="InterPro" id="IPR003615">
    <property type="entry name" value="HNH_nuc"/>
</dbReference>
<evidence type="ECO:0000313" key="4">
    <source>
        <dbReference type="Proteomes" id="UP000501452"/>
    </source>
</evidence>
<evidence type="ECO:0000313" key="3">
    <source>
        <dbReference type="EMBL" id="QIN81523.1"/>
    </source>
</evidence>
<dbReference type="EMBL" id="CP045119">
    <property type="protein sequence ID" value="QIN81523.1"/>
    <property type="molecule type" value="Genomic_DNA"/>
</dbReference>
<accession>A0A6G8Q509</accession>
<keyword evidence="3" id="KW-0540">Nuclease</keyword>
<dbReference type="InterPro" id="IPR058813">
    <property type="entry name" value="DNA-SBD_ScoMcrA"/>
</dbReference>
<sequence length="326" mass="37323">MMGDGIDGYAERFARLRTNRNRKGWSGVTAHQAPHKPLLLLCVLDLFESGKVFSNLVEITDDLAELFGRYWERVLPFGRSGNLALPFFHLQSDGFWHLLPKHEDARIGPQISSLSRLQEEVLGARLDEDLYDFVLIKEYRDRLRSVLIETYFSSETRSIVLEQSFINRGAFVYSEELLKHPEDPRVKEALPVEEAYRPAVRDQGFRRAVVTAYRHRCALCGIRVRTLDGHTAVAAAHIVPWSETRDDRPANGMALCRMCHWVFDEGLMWVSSGYEISASPQLTTSANLPGYLTNLEGRGIVGPSQKPFWPDIESLRWHHENVFRAR</sequence>
<gene>
    <name evidence="3" type="ORF">GBA63_01945</name>
</gene>
<organism evidence="3 4">
    <name type="scientific">Rubrobacter tropicus</name>
    <dbReference type="NCBI Taxonomy" id="2653851"/>
    <lineage>
        <taxon>Bacteria</taxon>
        <taxon>Bacillati</taxon>
        <taxon>Actinomycetota</taxon>
        <taxon>Rubrobacteria</taxon>
        <taxon>Rubrobacterales</taxon>
        <taxon>Rubrobacteraceae</taxon>
        <taxon>Rubrobacter</taxon>
    </lineage>
</organism>
<dbReference type="Gene3D" id="1.10.30.50">
    <property type="match status" value="1"/>
</dbReference>
<name>A0A6G8Q509_9ACTN</name>
<dbReference type="Pfam" id="PF26340">
    <property type="entry name" value="DNA-SBD_ScoMcrA"/>
    <property type="match status" value="1"/>
</dbReference>
<dbReference type="REBASE" id="398385">
    <property type="entry name" value="Rsp52909ORF1945P"/>
</dbReference>
<dbReference type="AlphaFoldDB" id="A0A6G8Q509"/>
<proteinExistence type="predicted"/>
<evidence type="ECO:0000259" key="1">
    <source>
        <dbReference type="Pfam" id="PF13391"/>
    </source>
</evidence>
<dbReference type="InterPro" id="IPR011396">
    <property type="entry name" value="PT_DNA_restrict"/>
</dbReference>
<feature type="domain" description="ScoMcrA-like DNA sulfur-binding" evidence="2">
    <location>
        <begin position="11"/>
        <end position="162"/>
    </location>
</feature>
<dbReference type="GO" id="GO:0004519">
    <property type="term" value="F:endonuclease activity"/>
    <property type="evidence" value="ECO:0007669"/>
    <property type="project" value="UniProtKB-KW"/>
</dbReference>
<keyword evidence="3" id="KW-0255">Endonuclease</keyword>
<evidence type="ECO:0000259" key="2">
    <source>
        <dbReference type="Pfam" id="PF26340"/>
    </source>
</evidence>
<dbReference type="PIRSF" id="PIRSF030850">
    <property type="entry name" value="UCP030850"/>
    <property type="match status" value="1"/>
</dbReference>
<reference evidence="3 4" key="1">
    <citation type="submission" date="2019-10" db="EMBL/GenBank/DDBJ databases">
        <title>Rubrobacter sp nov SCSIO 52090 isolated from a deep-sea sediment in the South China Sea.</title>
        <authorList>
            <person name="Chen R.W."/>
        </authorList>
    </citation>
    <scope>NUCLEOTIDE SEQUENCE [LARGE SCALE GENOMIC DNA]</scope>
    <source>
        <strain evidence="3 4">SCSIO 52909</strain>
    </source>
</reference>
<keyword evidence="3" id="KW-0378">Hydrolase</keyword>
<dbReference type="KEGG" id="rub:GBA63_01945"/>
<dbReference type="Pfam" id="PF13391">
    <property type="entry name" value="HNH_2"/>
    <property type="match status" value="1"/>
</dbReference>
<dbReference type="Proteomes" id="UP000501452">
    <property type="component" value="Chromosome"/>
</dbReference>